<dbReference type="Proteomes" id="UP000277864">
    <property type="component" value="Unassembled WGS sequence"/>
</dbReference>
<dbReference type="Pfam" id="PF01719">
    <property type="entry name" value="Rep_OBD"/>
    <property type="match status" value="1"/>
</dbReference>
<organism evidence="2 3">
    <name type="scientific">Vagococcus humatus</name>
    <dbReference type="NCBI Taxonomy" id="1889241"/>
    <lineage>
        <taxon>Bacteria</taxon>
        <taxon>Bacillati</taxon>
        <taxon>Bacillota</taxon>
        <taxon>Bacilli</taxon>
        <taxon>Lactobacillales</taxon>
        <taxon>Enterococcaceae</taxon>
        <taxon>Vagococcus</taxon>
    </lineage>
</organism>
<keyword evidence="3" id="KW-1185">Reference proteome</keyword>
<dbReference type="Gene3D" id="3.40.1310.30">
    <property type="match status" value="1"/>
</dbReference>
<protein>
    <recommendedName>
        <fullName evidence="1">Plasmid replication protein origin binding domain-containing protein</fullName>
    </recommendedName>
</protein>
<accession>A0A3S0ADE3</accession>
<sequence length="180" mass="21334">MMINQSLEHFNLDVIELTEVLEKIVKAKRYAFIIHDDNEEFKHIHIILEFENARHITSIAKLLDIEPQYIEVWKGSIKNAYSYLLHRTDEARKENKKQYSPKNVVANFDFEMSINEIETILSNNKDLKNKRKNEVNKLIELFDLKIIDKQALLENLSGIEYAHNEKTIISIEKMHLKKIK</sequence>
<comment type="caution">
    <text evidence="2">The sequence shown here is derived from an EMBL/GenBank/DDBJ whole genome shotgun (WGS) entry which is preliminary data.</text>
</comment>
<feature type="domain" description="Plasmid replication protein origin binding" evidence="1">
    <location>
        <begin position="40"/>
        <end position="111"/>
    </location>
</feature>
<dbReference type="GO" id="GO:0003677">
    <property type="term" value="F:DNA binding"/>
    <property type="evidence" value="ECO:0007669"/>
    <property type="project" value="InterPro"/>
</dbReference>
<dbReference type="GO" id="GO:0006260">
    <property type="term" value="P:DNA replication"/>
    <property type="evidence" value="ECO:0007669"/>
    <property type="project" value="InterPro"/>
</dbReference>
<gene>
    <name evidence="2" type="ORF">C7P63_05410</name>
</gene>
<dbReference type="AlphaFoldDB" id="A0A3S0ADE3"/>
<dbReference type="OrthoDB" id="2288493at2"/>
<name>A0A3S0ADE3_9ENTE</name>
<reference evidence="2 3" key="1">
    <citation type="submission" date="2018-03" db="EMBL/GenBank/DDBJ databases">
        <authorList>
            <person name="Gulvik C.A."/>
        </authorList>
    </citation>
    <scope>NUCLEOTIDE SEQUENCE [LARGE SCALE GENOMIC DNA]</scope>
    <source>
        <strain evidence="2 3">JCM 31581</strain>
    </source>
</reference>
<dbReference type="EMBL" id="PXZH01000002">
    <property type="protein sequence ID" value="RST89214.1"/>
    <property type="molecule type" value="Genomic_DNA"/>
</dbReference>
<dbReference type="GO" id="GO:0003916">
    <property type="term" value="F:DNA topoisomerase activity"/>
    <property type="evidence" value="ECO:0007669"/>
    <property type="project" value="InterPro"/>
</dbReference>
<dbReference type="InterPro" id="IPR002631">
    <property type="entry name" value="Plasmid_rep_OBD"/>
</dbReference>
<evidence type="ECO:0000313" key="3">
    <source>
        <dbReference type="Proteomes" id="UP000277864"/>
    </source>
</evidence>
<evidence type="ECO:0000259" key="1">
    <source>
        <dbReference type="Pfam" id="PF01719"/>
    </source>
</evidence>
<proteinExistence type="predicted"/>
<evidence type="ECO:0000313" key="2">
    <source>
        <dbReference type="EMBL" id="RST89214.1"/>
    </source>
</evidence>
<dbReference type="GO" id="GO:0005727">
    <property type="term" value="C:extrachromosomal circular DNA"/>
    <property type="evidence" value="ECO:0007669"/>
    <property type="project" value="InterPro"/>
</dbReference>
<dbReference type="RefSeq" id="WP_125943148.1">
    <property type="nucleotide sequence ID" value="NZ_PXZH01000002.1"/>
</dbReference>